<accession>A0AA38TDY8</accession>
<keyword evidence="2" id="KW-0813">Transport</keyword>
<evidence type="ECO:0000256" key="3">
    <source>
        <dbReference type="SAM" id="Phobius"/>
    </source>
</evidence>
<feature type="transmembrane region" description="Helical" evidence="3">
    <location>
        <begin position="279"/>
        <end position="296"/>
    </location>
</feature>
<feature type="transmembrane region" description="Helical" evidence="3">
    <location>
        <begin position="345"/>
        <end position="371"/>
    </location>
</feature>
<name>A0AA38TDY8_9ASTR</name>
<keyword evidence="3" id="KW-1133">Transmembrane helix</keyword>
<dbReference type="EMBL" id="JARYMX010000004">
    <property type="protein sequence ID" value="KAJ9552925.1"/>
    <property type="molecule type" value="Genomic_DNA"/>
</dbReference>
<evidence type="ECO:0000313" key="5">
    <source>
        <dbReference type="Proteomes" id="UP001172457"/>
    </source>
</evidence>
<feature type="transmembrane region" description="Helical" evidence="3">
    <location>
        <begin position="303"/>
        <end position="325"/>
    </location>
</feature>
<protein>
    <submittedName>
        <fullName evidence="4">Uncharacterized protein</fullName>
    </submittedName>
</protein>
<reference evidence="4" key="1">
    <citation type="submission" date="2023-03" db="EMBL/GenBank/DDBJ databases">
        <title>Chromosome-scale reference genome and RAD-based genetic map of yellow starthistle (Centaurea solstitialis) reveal putative structural variation and QTLs associated with invader traits.</title>
        <authorList>
            <person name="Reatini B."/>
            <person name="Cang F.A."/>
            <person name="Jiang Q."/>
            <person name="Mckibben M.T.W."/>
            <person name="Barker M.S."/>
            <person name="Rieseberg L.H."/>
            <person name="Dlugosch K.M."/>
        </authorList>
    </citation>
    <scope>NUCLEOTIDE SEQUENCE</scope>
    <source>
        <strain evidence="4">CAN-66</strain>
        <tissue evidence="4">Leaf</tissue>
    </source>
</reference>
<proteinExistence type="inferred from homology"/>
<organism evidence="4 5">
    <name type="scientific">Centaurea solstitialis</name>
    <name type="common">yellow star-thistle</name>
    <dbReference type="NCBI Taxonomy" id="347529"/>
    <lineage>
        <taxon>Eukaryota</taxon>
        <taxon>Viridiplantae</taxon>
        <taxon>Streptophyta</taxon>
        <taxon>Embryophyta</taxon>
        <taxon>Tracheophyta</taxon>
        <taxon>Spermatophyta</taxon>
        <taxon>Magnoliopsida</taxon>
        <taxon>eudicotyledons</taxon>
        <taxon>Gunneridae</taxon>
        <taxon>Pentapetalae</taxon>
        <taxon>asterids</taxon>
        <taxon>campanulids</taxon>
        <taxon>Asterales</taxon>
        <taxon>Asteraceae</taxon>
        <taxon>Carduoideae</taxon>
        <taxon>Cardueae</taxon>
        <taxon>Centaureinae</taxon>
        <taxon>Centaurea</taxon>
    </lineage>
</organism>
<evidence type="ECO:0000256" key="1">
    <source>
        <dbReference type="ARBA" id="ARBA00005814"/>
    </source>
</evidence>
<keyword evidence="3" id="KW-0812">Transmembrane</keyword>
<dbReference type="PANTHER" id="PTHR48042:SF11">
    <property type="entry name" value="ABC TRANSPORTER G FAMILY MEMBER 11"/>
    <property type="match status" value="1"/>
</dbReference>
<gene>
    <name evidence="4" type="ORF">OSB04_016970</name>
</gene>
<sequence length="402" mass="44889">MAVKTNSPFGTAAYVTQDDNLIGTLTVRETISYSARLHAMVDKRALVESTIVEMGLQDCADTLSAIGTCEVLAVVKNGKSQHCPRNLDLDRDCFFLTNQPAVLTAGVLLATKLGLHDVKIPNGLCFGILRDSNLKRSLRDGRTVIASIHQPSSEVFELFDLNILEYLQFFAHVVFLARKLRNPSDHFLRCINSDFDKVKATLKGSMKLRFEASDDPLEKVTTAEAIRALTDYYRTSQYCYAANEKKERCWNRAAVRRVSLCNRLCDETVFRQHVKGLRLVIYVLVTVCIGTIYLNVGTSYNSILARGACASFVFGFVTFMSIGGFPSFVEQYDIRDAIFDSDPFISGTICYFMVRLHPGYALFVLCIVPLCKCNVVESLMMAIASVVPNFSWAHHWGRNSGS</sequence>
<dbReference type="AlphaFoldDB" id="A0AA38TDY8"/>
<evidence type="ECO:0000313" key="4">
    <source>
        <dbReference type="EMBL" id="KAJ9552925.1"/>
    </source>
</evidence>
<comment type="caution">
    <text evidence="4">The sequence shown here is derived from an EMBL/GenBank/DDBJ whole genome shotgun (WGS) entry which is preliminary data.</text>
</comment>
<evidence type="ECO:0000256" key="2">
    <source>
        <dbReference type="ARBA" id="ARBA00022448"/>
    </source>
</evidence>
<keyword evidence="5" id="KW-1185">Reference proteome</keyword>
<dbReference type="InterPro" id="IPR052215">
    <property type="entry name" value="Plant_ABCG"/>
</dbReference>
<comment type="similarity">
    <text evidence="1">Belongs to the ABC transporter superfamily. ABCG family. Eye pigment precursor importer (TC 3.A.1.204) subfamily.</text>
</comment>
<dbReference type="PANTHER" id="PTHR48042">
    <property type="entry name" value="ABC TRANSPORTER G FAMILY MEMBER 11"/>
    <property type="match status" value="1"/>
</dbReference>
<keyword evidence="3" id="KW-0472">Membrane</keyword>
<dbReference type="Proteomes" id="UP001172457">
    <property type="component" value="Chromosome 4"/>
</dbReference>